<organism evidence="2">
    <name type="scientific">Anopheles sinensis</name>
    <name type="common">Mosquito</name>
    <dbReference type="NCBI Taxonomy" id="74873"/>
    <lineage>
        <taxon>Eukaryota</taxon>
        <taxon>Metazoa</taxon>
        <taxon>Ecdysozoa</taxon>
        <taxon>Arthropoda</taxon>
        <taxon>Hexapoda</taxon>
        <taxon>Insecta</taxon>
        <taxon>Pterygota</taxon>
        <taxon>Neoptera</taxon>
        <taxon>Endopterygota</taxon>
        <taxon>Diptera</taxon>
        <taxon>Nematocera</taxon>
        <taxon>Culicoidea</taxon>
        <taxon>Culicidae</taxon>
        <taxon>Anophelinae</taxon>
        <taxon>Anopheles</taxon>
    </lineage>
</organism>
<keyword evidence="2" id="KW-0808">Transferase</keyword>
<keyword evidence="2" id="KW-0418">Kinase</keyword>
<sequence length="105" mass="11291">MAPAGTGTSRERGEASVNVDDAPPGMGKPKVGWVENACAFEGLNDLGRPVLDGFMSLVVVHRGTGIHHSRQWRVRCRDITPSRPHQSPSDFDSAVGWMATALSVH</sequence>
<gene>
    <name evidence="2" type="ORF">ZHAS_00005938</name>
</gene>
<dbReference type="VEuPathDB" id="VectorBase:ASIC005938"/>
<dbReference type="EMBL" id="ATLV01014234">
    <property type="status" value="NOT_ANNOTATED_CDS"/>
    <property type="molecule type" value="Genomic_DNA"/>
</dbReference>
<protein>
    <submittedName>
        <fullName evidence="2 3">Putative Serine/threonine protein kinase</fullName>
    </submittedName>
</protein>
<reference evidence="2 4" key="1">
    <citation type="journal article" date="2014" name="BMC Genomics">
        <title>Genome sequence of Anopheles sinensis provides insight into genetics basis of mosquito competence for malaria parasites.</title>
        <authorList>
            <person name="Zhou D."/>
            <person name="Zhang D."/>
            <person name="Ding G."/>
            <person name="Shi L."/>
            <person name="Hou Q."/>
            <person name="Ye Y."/>
            <person name="Xu Y."/>
            <person name="Zhou H."/>
            <person name="Xiong C."/>
            <person name="Li S."/>
            <person name="Yu J."/>
            <person name="Hong S."/>
            <person name="Yu X."/>
            <person name="Zou P."/>
            <person name="Chen C."/>
            <person name="Chang X."/>
            <person name="Wang W."/>
            <person name="Lv Y."/>
            <person name="Sun Y."/>
            <person name="Ma L."/>
            <person name="Shen B."/>
            <person name="Zhu C."/>
        </authorList>
    </citation>
    <scope>NUCLEOTIDE SEQUENCE [LARGE SCALE GENOMIC DNA]</scope>
</reference>
<keyword evidence="4" id="KW-1185">Reference proteome</keyword>
<proteinExistence type="predicted"/>
<evidence type="ECO:0000256" key="1">
    <source>
        <dbReference type="SAM" id="MobiDB-lite"/>
    </source>
</evidence>
<accession>A0A084VKN5</accession>
<evidence type="ECO:0000313" key="3">
    <source>
        <dbReference type="EnsemblMetazoa" id="ASIC005938-PA"/>
    </source>
</evidence>
<dbReference type="EMBL" id="KE524948">
    <property type="protein sequence ID" value="KFB38529.1"/>
    <property type="molecule type" value="Genomic_DNA"/>
</dbReference>
<dbReference type="AlphaFoldDB" id="A0A084VKN5"/>
<dbReference type="Proteomes" id="UP000030765">
    <property type="component" value="Unassembled WGS sequence"/>
</dbReference>
<reference evidence="3" key="2">
    <citation type="submission" date="2020-05" db="UniProtKB">
        <authorList>
            <consortium name="EnsemblMetazoa"/>
        </authorList>
    </citation>
    <scope>IDENTIFICATION</scope>
</reference>
<name>A0A084VKN5_ANOSI</name>
<evidence type="ECO:0000313" key="4">
    <source>
        <dbReference type="Proteomes" id="UP000030765"/>
    </source>
</evidence>
<dbReference type="EnsemblMetazoa" id="ASIC005938-RA">
    <property type="protein sequence ID" value="ASIC005938-PA"/>
    <property type="gene ID" value="ASIC005938"/>
</dbReference>
<evidence type="ECO:0000313" key="2">
    <source>
        <dbReference type="EMBL" id="KFB38529.1"/>
    </source>
</evidence>
<keyword evidence="2" id="KW-0723">Serine/threonine-protein kinase</keyword>
<feature type="region of interest" description="Disordered" evidence="1">
    <location>
        <begin position="1"/>
        <end position="26"/>
    </location>
</feature>
<dbReference type="GO" id="GO:0004674">
    <property type="term" value="F:protein serine/threonine kinase activity"/>
    <property type="evidence" value="ECO:0007669"/>
    <property type="project" value="UniProtKB-KW"/>
</dbReference>